<dbReference type="Gene3D" id="1.10.10.790">
    <property type="entry name" value="Surp module"/>
    <property type="match status" value="1"/>
</dbReference>
<dbReference type="InterPro" id="IPR000061">
    <property type="entry name" value="Surp"/>
</dbReference>
<name>A0A0L0F7H6_9EUKA</name>
<feature type="non-terminal residue" evidence="2">
    <location>
        <position position="64"/>
    </location>
</feature>
<dbReference type="RefSeq" id="XP_014146506.1">
    <property type="nucleotide sequence ID" value="XM_014291031.1"/>
</dbReference>
<dbReference type="STRING" id="667725.A0A0L0F7H6"/>
<dbReference type="PANTHER" id="PTHR12323:SF0">
    <property type="entry name" value="CALCIUM HOMEOSTASIS ENDOPLASMIC RETICULUM PROTEIN"/>
    <property type="match status" value="1"/>
</dbReference>
<protein>
    <recommendedName>
        <fullName evidence="1">SURP motif domain-containing protein</fullName>
    </recommendedName>
</protein>
<dbReference type="GO" id="GO:0006396">
    <property type="term" value="P:RNA processing"/>
    <property type="evidence" value="ECO:0007669"/>
    <property type="project" value="InterPro"/>
</dbReference>
<dbReference type="GO" id="GO:0048471">
    <property type="term" value="C:perinuclear region of cytoplasm"/>
    <property type="evidence" value="ECO:0007669"/>
    <property type="project" value="TreeGrafter"/>
</dbReference>
<dbReference type="eggNOG" id="KOG0007">
    <property type="taxonomic scope" value="Eukaryota"/>
</dbReference>
<dbReference type="PANTHER" id="PTHR12323">
    <property type="entry name" value="SR-RELATED CTD ASSOCIATED FACTOR 6"/>
    <property type="match status" value="1"/>
</dbReference>
<proteinExistence type="predicted"/>
<dbReference type="SMART" id="SM00648">
    <property type="entry name" value="SWAP"/>
    <property type="match status" value="1"/>
</dbReference>
<organism evidence="2 3">
    <name type="scientific">Sphaeroforma arctica JP610</name>
    <dbReference type="NCBI Taxonomy" id="667725"/>
    <lineage>
        <taxon>Eukaryota</taxon>
        <taxon>Ichthyosporea</taxon>
        <taxon>Ichthyophonida</taxon>
        <taxon>Sphaeroforma</taxon>
    </lineage>
</organism>
<dbReference type="Pfam" id="PF01805">
    <property type="entry name" value="Surp"/>
    <property type="match status" value="1"/>
</dbReference>
<dbReference type="AlphaFoldDB" id="A0A0L0F7H6"/>
<gene>
    <name evidence="2" type="ORF">SARC_14838</name>
</gene>
<sequence>MQVPAAPADAELKAVIDKLASFVAKNGEGFEALTRTKQADNPKFNFLNGGESYDYYRYKVWEAM</sequence>
<evidence type="ECO:0000313" key="3">
    <source>
        <dbReference type="Proteomes" id="UP000054560"/>
    </source>
</evidence>
<accession>A0A0L0F7H6</accession>
<dbReference type="PROSITE" id="PS50128">
    <property type="entry name" value="SURP"/>
    <property type="match status" value="1"/>
</dbReference>
<dbReference type="SUPFAM" id="SSF109905">
    <property type="entry name" value="Surp module (SWAP domain)"/>
    <property type="match status" value="1"/>
</dbReference>
<dbReference type="OrthoDB" id="21470at2759"/>
<dbReference type="Proteomes" id="UP000054560">
    <property type="component" value="Unassembled WGS sequence"/>
</dbReference>
<dbReference type="GO" id="GO:0003723">
    <property type="term" value="F:RNA binding"/>
    <property type="evidence" value="ECO:0007669"/>
    <property type="project" value="InterPro"/>
</dbReference>
<keyword evidence="3" id="KW-1185">Reference proteome</keyword>
<evidence type="ECO:0000259" key="1">
    <source>
        <dbReference type="PROSITE" id="PS50128"/>
    </source>
</evidence>
<evidence type="ECO:0000313" key="2">
    <source>
        <dbReference type="EMBL" id="KNC72604.1"/>
    </source>
</evidence>
<reference evidence="2 3" key="1">
    <citation type="submission" date="2011-02" db="EMBL/GenBank/DDBJ databases">
        <title>The Genome Sequence of Sphaeroforma arctica JP610.</title>
        <authorList>
            <consortium name="The Broad Institute Genome Sequencing Platform"/>
            <person name="Russ C."/>
            <person name="Cuomo C."/>
            <person name="Young S.K."/>
            <person name="Zeng Q."/>
            <person name="Gargeya S."/>
            <person name="Alvarado L."/>
            <person name="Berlin A."/>
            <person name="Chapman S.B."/>
            <person name="Chen Z."/>
            <person name="Freedman E."/>
            <person name="Gellesch M."/>
            <person name="Goldberg J."/>
            <person name="Griggs A."/>
            <person name="Gujja S."/>
            <person name="Heilman E."/>
            <person name="Heiman D."/>
            <person name="Howarth C."/>
            <person name="Mehta T."/>
            <person name="Neiman D."/>
            <person name="Pearson M."/>
            <person name="Roberts A."/>
            <person name="Saif S."/>
            <person name="Shea T."/>
            <person name="Shenoy N."/>
            <person name="Sisk P."/>
            <person name="Stolte C."/>
            <person name="Sykes S."/>
            <person name="White J."/>
            <person name="Yandava C."/>
            <person name="Burger G."/>
            <person name="Gray M.W."/>
            <person name="Holland P.W.H."/>
            <person name="King N."/>
            <person name="Lang F.B.F."/>
            <person name="Roger A.J."/>
            <person name="Ruiz-Trillo I."/>
            <person name="Haas B."/>
            <person name="Nusbaum C."/>
            <person name="Birren B."/>
        </authorList>
    </citation>
    <scope>NUCLEOTIDE SEQUENCE [LARGE SCALE GENOMIC DNA]</scope>
    <source>
        <strain evidence="2 3">JP610</strain>
    </source>
</reference>
<dbReference type="GeneID" id="25915342"/>
<feature type="domain" description="SURP motif" evidence="1">
    <location>
        <begin position="15"/>
        <end position="57"/>
    </location>
</feature>
<dbReference type="GO" id="GO:0006874">
    <property type="term" value="P:intracellular calcium ion homeostasis"/>
    <property type="evidence" value="ECO:0007669"/>
    <property type="project" value="TreeGrafter"/>
</dbReference>
<dbReference type="InterPro" id="IPR035967">
    <property type="entry name" value="SWAP/Surp_sf"/>
</dbReference>
<dbReference type="EMBL" id="KQ246767">
    <property type="protein sequence ID" value="KNC72604.1"/>
    <property type="molecule type" value="Genomic_DNA"/>
</dbReference>